<dbReference type="GO" id="GO:0006779">
    <property type="term" value="P:porphyrin-containing compound biosynthetic process"/>
    <property type="evidence" value="ECO:0007669"/>
    <property type="project" value="InterPro"/>
</dbReference>
<dbReference type="SUPFAM" id="SSF51726">
    <property type="entry name" value="UROD/MetE-like"/>
    <property type="match status" value="1"/>
</dbReference>
<feature type="domain" description="Uroporphyrinogen decarboxylase (URO-D)" evidence="1">
    <location>
        <begin position="83"/>
        <end position="318"/>
    </location>
</feature>
<sequence length="350" mass="40212">MEGKTELTPRELVRATLEFRNTSGRVPRQQWTLPWATDHYGDAVAQIDRDFPPDIIGAPARLEKYPPVQGNPYEVGTFVDEWGCMFDNVAKGIIGEVKQPLVTQEDWSDAGRVHIPEELLTFDVNEVNAFCRGTDRFVLAGCCPRPFEQLQFIRTTEELYMDLMDPPPKLLEFLARMHDFYCRHVEKWAQTDVDGIQFIDDWGSQKSLLINPRLWDEIFRPMYQDYIDIAKKYGKKTFMHSDGYTLDLFPRLIDMGLDAINSQIFCMGVDKLAPFRGKITFWGEIDRQHMLPEGTLADIDAAVEEVYSKLWADGGCIAQCEFGAGAKAENVYRVYEKWARLREEDLAAGK</sequence>
<dbReference type="AlphaFoldDB" id="A0A328UJ15"/>
<proteinExistence type="predicted"/>
<accession>A0A328UJ15</accession>
<dbReference type="InterPro" id="IPR000257">
    <property type="entry name" value="Uroporphyrinogen_deCOase"/>
</dbReference>
<dbReference type="GO" id="GO:0008168">
    <property type="term" value="F:methyltransferase activity"/>
    <property type="evidence" value="ECO:0007669"/>
    <property type="project" value="UniProtKB-KW"/>
</dbReference>
<dbReference type="Gene3D" id="3.20.20.210">
    <property type="match status" value="1"/>
</dbReference>
<organism evidence="2 3">
    <name type="scientific">Hydrogeniiclostridium mannosilyticum</name>
    <dbReference type="NCBI Taxonomy" id="2764322"/>
    <lineage>
        <taxon>Bacteria</taxon>
        <taxon>Bacillati</taxon>
        <taxon>Bacillota</taxon>
        <taxon>Clostridia</taxon>
        <taxon>Eubacteriales</taxon>
        <taxon>Acutalibacteraceae</taxon>
        <taxon>Hydrogeniiclostridium</taxon>
    </lineage>
</organism>
<reference evidence="2 3" key="1">
    <citation type="submission" date="2018-06" db="EMBL/GenBank/DDBJ databases">
        <title>Noncontiguous genome sequence of Ruminococcaceae bacterium ASD2818.</title>
        <authorList>
            <person name="Chaplin A.V."/>
            <person name="Sokolova S.R."/>
            <person name="Kochetkova T.O."/>
            <person name="Goltsov A.Y."/>
            <person name="Trofimov D.Y."/>
            <person name="Efimov B.A."/>
        </authorList>
    </citation>
    <scope>NUCLEOTIDE SEQUENCE [LARGE SCALE GENOMIC DNA]</scope>
    <source>
        <strain evidence="2 3">ASD2818</strain>
    </source>
</reference>
<dbReference type="Proteomes" id="UP000249377">
    <property type="component" value="Unassembled WGS sequence"/>
</dbReference>
<dbReference type="Pfam" id="PF01208">
    <property type="entry name" value="URO-D"/>
    <property type="match status" value="1"/>
</dbReference>
<dbReference type="EMBL" id="QLYR01000004">
    <property type="protein sequence ID" value="RAQ28776.1"/>
    <property type="molecule type" value="Genomic_DNA"/>
</dbReference>
<dbReference type="RefSeq" id="WP_112332698.1">
    <property type="nucleotide sequence ID" value="NZ_JADPHD010000011.1"/>
</dbReference>
<keyword evidence="3" id="KW-1185">Reference proteome</keyword>
<keyword evidence="2" id="KW-0489">Methyltransferase</keyword>
<gene>
    <name evidence="2" type="ORF">DPQ25_08275</name>
</gene>
<comment type="caution">
    <text evidence="2">The sequence shown here is derived from an EMBL/GenBank/DDBJ whole genome shotgun (WGS) entry which is preliminary data.</text>
</comment>
<evidence type="ECO:0000313" key="3">
    <source>
        <dbReference type="Proteomes" id="UP000249377"/>
    </source>
</evidence>
<dbReference type="InterPro" id="IPR038071">
    <property type="entry name" value="UROD/MetE-like_sf"/>
</dbReference>
<protein>
    <submittedName>
        <fullName evidence="2">Methyltransferase</fullName>
    </submittedName>
</protein>
<evidence type="ECO:0000259" key="1">
    <source>
        <dbReference type="Pfam" id="PF01208"/>
    </source>
</evidence>
<dbReference type="GO" id="GO:0004853">
    <property type="term" value="F:uroporphyrinogen decarboxylase activity"/>
    <property type="evidence" value="ECO:0007669"/>
    <property type="project" value="InterPro"/>
</dbReference>
<keyword evidence="2" id="KW-0808">Transferase</keyword>
<evidence type="ECO:0000313" key="2">
    <source>
        <dbReference type="EMBL" id="RAQ28776.1"/>
    </source>
</evidence>
<dbReference type="GO" id="GO:0032259">
    <property type="term" value="P:methylation"/>
    <property type="evidence" value="ECO:0007669"/>
    <property type="project" value="UniProtKB-KW"/>
</dbReference>
<name>A0A328UJ15_9FIRM</name>